<keyword evidence="1 2" id="KW-1015">Disulfide bond</keyword>
<dbReference type="OMA" id="ITWQAFP"/>
<dbReference type="Pfam" id="PF00088">
    <property type="entry name" value="Trefoil"/>
    <property type="match status" value="1"/>
</dbReference>
<feature type="chain" id="PRO_5002742418" description="P-type domain-containing protein" evidence="3">
    <location>
        <begin position="25"/>
        <end position="760"/>
    </location>
</feature>
<gene>
    <name evidence="5" type="ORF">MONBRDRAFT_36529</name>
</gene>
<dbReference type="SMART" id="SM00018">
    <property type="entry name" value="PD"/>
    <property type="match status" value="1"/>
</dbReference>
<dbReference type="PANTHER" id="PTHR13826">
    <property type="entry name" value="INTESTINAL TREFOIL FACTOR-RELATED"/>
    <property type="match status" value="1"/>
</dbReference>
<dbReference type="eggNOG" id="ENOG502QVYK">
    <property type="taxonomic scope" value="Eukaryota"/>
</dbReference>
<evidence type="ECO:0000256" key="3">
    <source>
        <dbReference type="SAM" id="SignalP"/>
    </source>
</evidence>
<dbReference type="GeneID" id="5889927"/>
<feature type="domain" description="P-type" evidence="4">
    <location>
        <begin position="33"/>
        <end position="79"/>
    </location>
</feature>
<dbReference type="Gene3D" id="4.10.110.10">
    <property type="entry name" value="Spasmolytic Protein, domain 1"/>
    <property type="match status" value="1"/>
</dbReference>
<dbReference type="PANTHER" id="PTHR13826:SF14">
    <property type="entry name" value="TREFOIL FACTOR 2"/>
    <property type="match status" value="1"/>
</dbReference>
<dbReference type="AlphaFoldDB" id="A9UVU5"/>
<sequence>MEEWVCVRAWPALVLLASAVAVAAESGSGSGSGSCALPEAAAPLNCGGMWRWDSEAECTARGCCWQPSNHTLTWCYYPDAEREQIDDVYVVQGCHFDAGFADTLPVIVARWFNDFFPLARTLGRELQARNASAFSPQLKFTAQSWLVWLYINCEAVQPPGIACPNATAIEELEEAVRAGYITWQAFPHNAQLELLSATSLELAVRLTHDLDDHFNVTRKTVLSQRDVPGLSRGVLAPLQAAGVQAISVGSNGGSTPPNVPRAFRWLDPVTNASLLTMYLSGGYGGISQFKRYHVPTRLPGSRKALIIAWNGDNSGPLPTVDAIIQQFEDVQAQFPGARVRVAAFEEYLEAVTTEEPAVLANLPVLSHELGDTWLHGVASDPRKLAKIHQLDLALERCLSANTCTWSDPAVQRFFHAFLKGAEHTWGLDVKSTLINLRENWSNVEFEQARHNPDYERLAASWVRQDTYGAAFAQSAVANTSLGDDVARRLAALEPVSVDPTNWTRLPIDSAGQYHTYSALDYDEFLLQYNYIGPLFMLDDGDDFNKMGIDKAGAQHRVVSPQLQAAYLAPNNTTLLARLVWPADVVRDAGAPLVTDMLWQDSTSLNSSGADTTSELAWTVIHRNKTATRLPEAMFLRVVPTDASATRLRKVATEIQGQLDVVDGGALHNHIVDRAEVRLANGTGPALALVSEQARLLSVGACPTPFPAPVRKADLPEAGRDTGSLAALLWNNIWGTNYIMWLDGDLQFNGTLTVSESSSSV</sequence>
<proteinExistence type="predicted"/>
<dbReference type="CDD" id="cd10791">
    <property type="entry name" value="GH38N_AMII_like_1"/>
    <property type="match status" value="1"/>
</dbReference>
<dbReference type="Proteomes" id="UP000001357">
    <property type="component" value="Unassembled WGS sequence"/>
</dbReference>
<evidence type="ECO:0000259" key="4">
    <source>
        <dbReference type="PROSITE" id="PS51448"/>
    </source>
</evidence>
<dbReference type="GO" id="GO:0005615">
    <property type="term" value="C:extracellular space"/>
    <property type="evidence" value="ECO:0000318"/>
    <property type="project" value="GO_Central"/>
</dbReference>
<dbReference type="PROSITE" id="PS51448">
    <property type="entry name" value="P_TREFOIL_2"/>
    <property type="match status" value="1"/>
</dbReference>
<dbReference type="InterPro" id="IPR017994">
    <property type="entry name" value="P_trefoil_chordata"/>
</dbReference>
<protein>
    <recommendedName>
        <fullName evidence="4">P-type domain-containing protein</fullName>
    </recommendedName>
</protein>
<feature type="disulfide bond" evidence="2">
    <location>
        <begin position="58"/>
        <end position="75"/>
    </location>
</feature>
<feature type="signal peptide" evidence="3">
    <location>
        <begin position="1"/>
        <end position="24"/>
    </location>
</feature>
<keyword evidence="3" id="KW-0732">Signal</keyword>
<dbReference type="InterPro" id="IPR044913">
    <property type="entry name" value="P_trefoil_dom_sf"/>
</dbReference>
<reference evidence="5 6" key="1">
    <citation type="journal article" date="2008" name="Nature">
        <title>The genome of the choanoflagellate Monosiga brevicollis and the origin of metazoans.</title>
        <authorList>
            <consortium name="JGI Sequencing"/>
            <person name="King N."/>
            <person name="Westbrook M.J."/>
            <person name="Young S.L."/>
            <person name="Kuo A."/>
            <person name="Abedin M."/>
            <person name="Chapman J."/>
            <person name="Fairclough S."/>
            <person name="Hellsten U."/>
            <person name="Isogai Y."/>
            <person name="Letunic I."/>
            <person name="Marr M."/>
            <person name="Pincus D."/>
            <person name="Putnam N."/>
            <person name="Rokas A."/>
            <person name="Wright K.J."/>
            <person name="Zuzow R."/>
            <person name="Dirks W."/>
            <person name="Good M."/>
            <person name="Goodstein D."/>
            <person name="Lemons D."/>
            <person name="Li W."/>
            <person name="Lyons J.B."/>
            <person name="Morris A."/>
            <person name="Nichols S."/>
            <person name="Richter D.J."/>
            <person name="Salamov A."/>
            <person name="Bork P."/>
            <person name="Lim W.A."/>
            <person name="Manning G."/>
            <person name="Miller W.T."/>
            <person name="McGinnis W."/>
            <person name="Shapiro H."/>
            <person name="Tjian R."/>
            <person name="Grigoriev I.V."/>
            <person name="Rokhsar D."/>
        </authorList>
    </citation>
    <scope>NUCLEOTIDE SEQUENCE [LARGE SCALE GENOMIC DNA]</scope>
    <source>
        <strain evidence="6">MX1 / ATCC 50154</strain>
    </source>
</reference>
<dbReference type="InterPro" id="IPR000519">
    <property type="entry name" value="P_trefoil_dom"/>
</dbReference>
<comment type="caution">
    <text evidence="2">Lacks conserved residue(s) required for the propagation of feature annotation.</text>
</comment>
<dbReference type="KEGG" id="mbr:MONBRDRAFT_36529"/>
<evidence type="ECO:0000256" key="2">
    <source>
        <dbReference type="PROSITE-ProRule" id="PRU00779"/>
    </source>
</evidence>
<evidence type="ECO:0000256" key="1">
    <source>
        <dbReference type="ARBA" id="ARBA00023157"/>
    </source>
</evidence>
<name>A9UVU5_MONBE</name>
<evidence type="ECO:0000313" key="5">
    <source>
        <dbReference type="EMBL" id="EDQ90452.1"/>
    </source>
</evidence>
<dbReference type="RefSeq" id="XP_001744503.1">
    <property type="nucleotide sequence ID" value="XM_001744451.1"/>
</dbReference>
<dbReference type="InterPro" id="IPR032482">
    <property type="entry name" value="DUF5054"/>
</dbReference>
<accession>A9UVU5</accession>
<organism evidence="5 6">
    <name type="scientific">Monosiga brevicollis</name>
    <name type="common">Choanoflagellate</name>
    <dbReference type="NCBI Taxonomy" id="81824"/>
    <lineage>
        <taxon>Eukaryota</taxon>
        <taxon>Choanoflagellata</taxon>
        <taxon>Craspedida</taxon>
        <taxon>Salpingoecidae</taxon>
        <taxon>Monosiga</taxon>
    </lineage>
</organism>
<evidence type="ECO:0000313" key="6">
    <source>
        <dbReference type="Proteomes" id="UP000001357"/>
    </source>
</evidence>
<dbReference type="SUPFAM" id="SSF57492">
    <property type="entry name" value="Trefoil"/>
    <property type="match status" value="1"/>
</dbReference>
<dbReference type="EMBL" id="CH991547">
    <property type="protein sequence ID" value="EDQ90452.1"/>
    <property type="molecule type" value="Genomic_DNA"/>
</dbReference>
<dbReference type="Pfam" id="PF16477">
    <property type="entry name" value="DUF5054"/>
    <property type="match status" value="1"/>
</dbReference>
<dbReference type="InParanoid" id="A9UVU5"/>
<keyword evidence="6" id="KW-1185">Reference proteome</keyword>
<dbReference type="CDD" id="cd00111">
    <property type="entry name" value="Trefoil"/>
    <property type="match status" value="1"/>
</dbReference>